<evidence type="ECO:0000313" key="2">
    <source>
        <dbReference type="EMBL" id="VFK30519.1"/>
    </source>
</evidence>
<accession>A0A450X4E2</accession>
<organism evidence="1">
    <name type="scientific">Candidatus Kentrum sp. MB</name>
    <dbReference type="NCBI Taxonomy" id="2138164"/>
    <lineage>
        <taxon>Bacteria</taxon>
        <taxon>Pseudomonadati</taxon>
        <taxon>Pseudomonadota</taxon>
        <taxon>Gammaproteobacteria</taxon>
        <taxon>Candidatus Kentrum</taxon>
    </lineage>
</organism>
<sequence length="194" mass="22173">MKREGRAGGNGRCFGFGRHSQTRAGLALRRVRGRGTSPSSNFRQRFFHRDALADERFQFVPAFFRNYAEFDPFPLVPKLQLGNLLLGSSCFPSRSISLSPFPTNLDQSRLPKIISRAGVTPVLRSVHITSRHWIMMMDVIELLTHHRLAYDGLRVIAFLPKPDRGFRFCGRMKSGSQLFTVAVMKWELCATRMR</sequence>
<name>A0A450X4E2_9GAMM</name>
<reference evidence="1" key="1">
    <citation type="submission" date="2019-02" db="EMBL/GenBank/DDBJ databases">
        <authorList>
            <person name="Gruber-Vodicka R. H."/>
            <person name="Seah K. B. B."/>
        </authorList>
    </citation>
    <scope>NUCLEOTIDE SEQUENCE</scope>
    <source>
        <strain evidence="1">BECK_BZ197</strain>
        <strain evidence="3">BECK_BZ198</strain>
        <strain evidence="2">BECK_BZ199</strain>
    </source>
</reference>
<gene>
    <name evidence="1" type="ORF">BECKMB1821G_GA0114241_100735</name>
    <name evidence="3" type="ORF">BECKMB1821H_GA0114242_101916</name>
    <name evidence="2" type="ORF">BECKMB1821I_GA0114274_101617</name>
</gene>
<dbReference type="AlphaFoldDB" id="A0A450X4E2"/>
<evidence type="ECO:0000313" key="3">
    <source>
        <dbReference type="EMBL" id="VFK75284.1"/>
    </source>
</evidence>
<dbReference type="EMBL" id="CAADGH010000019">
    <property type="protein sequence ID" value="VFK75284.1"/>
    <property type="molecule type" value="Genomic_DNA"/>
</dbReference>
<dbReference type="EMBL" id="CAADFQ010000016">
    <property type="protein sequence ID" value="VFK30519.1"/>
    <property type="molecule type" value="Genomic_DNA"/>
</dbReference>
<proteinExistence type="predicted"/>
<dbReference type="EMBL" id="CAADFO010000007">
    <property type="protein sequence ID" value="VFK24145.1"/>
    <property type="molecule type" value="Genomic_DNA"/>
</dbReference>
<protein>
    <submittedName>
        <fullName evidence="1">Uncharacterized protein</fullName>
    </submittedName>
</protein>
<evidence type="ECO:0000313" key="1">
    <source>
        <dbReference type="EMBL" id="VFK24145.1"/>
    </source>
</evidence>